<evidence type="ECO:0000313" key="2">
    <source>
        <dbReference type="Proteomes" id="UP000326340"/>
    </source>
</evidence>
<name>A0A5Q4BV65_9PEZI</name>
<gene>
    <name evidence="1" type="ORF">CSHISOI_03066</name>
</gene>
<evidence type="ECO:0000313" key="1">
    <source>
        <dbReference type="EMBL" id="TQN70973.1"/>
    </source>
</evidence>
<reference evidence="1 2" key="1">
    <citation type="journal article" date="2019" name="Sci. Rep.">
        <title>Colletotrichum shisoi sp. nov., an anthracnose pathogen of Perilla frutescens in Japan: molecular phylogenetic, morphological and genomic evidence.</title>
        <authorList>
            <person name="Gan P."/>
            <person name="Tsushima A."/>
            <person name="Hiroyama R."/>
            <person name="Narusaka M."/>
            <person name="Takano Y."/>
            <person name="Narusaka Y."/>
            <person name="Kawaradani M."/>
            <person name="Damm U."/>
            <person name="Shirasu K."/>
        </authorList>
    </citation>
    <scope>NUCLEOTIDE SEQUENCE [LARGE SCALE GENOMIC DNA]</scope>
    <source>
        <strain evidence="1 2">PG-2018a</strain>
    </source>
</reference>
<keyword evidence="2" id="KW-1185">Reference proteome</keyword>
<proteinExistence type="predicted"/>
<dbReference type="Proteomes" id="UP000326340">
    <property type="component" value="Unassembled WGS sequence"/>
</dbReference>
<organism evidence="1 2">
    <name type="scientific">Colletotrichum shisoi</name>
    <dbReference type="NCBI Taxonomy" id="2078593"/>
    <lineage>
        <taxon>Eukaryota</taxon>
        <taxon>Fungi</taxon>
        <taxon>Dikarya</taxon>
        <taxon>Ascomycota</taxon>
        <taxon>Pezizomycotina</taxon>
        <taxon>Sordariomycetes</taxon>
        <taxon>Hypocreomycetidae</taxon>
        <taxon>Glomerellales</taxon>
        <taxon>Glomerellaceae</taxon>
        <taxon>Colletotrichum</taxon>
        <taxon>Colletotrichum destructivum species complex</taxon>
    </lineage>
</organism>
<accession>A0A5Q4BV65</accession>
<comment type="caution">
    <text evidence="1">The sequence shown here is derived from an EMBL/GenBank/DDBJ whole genome shotgun (WGS) entry which is preliminary data.</text>
</comment>
<sequence length="98" mass="10748">DQTRPVQSSPEYCGSSSVRLFTPKTEYLLTFEGGGQVQQYHAAVNGNGKALCNDVTSEEATWLGRRDAKPVWTMVVEADWRAGELGWRADSKSDPPSA</sequence>
<protein>
    <submittedName>
        <fullName evidence="1">Uncharacterized protein</fullName>
    </submittedName>
</protein>
<dbReference type="AlphaFoldDB" id="A0A5Q4BV65"/>
<dbReference type="EMBL" id="PUHP01000319">
    <property type="protein sequence ID" value="TQN70973.1"/>
    <property type="molecule type" value="Genomic_DNA"/>
</dbReference>
<feature type="non-terminal residue" evidence="1">
    <location>
        <position position="1"/>
    </location>
</feature>